<dbReference type="Proteomes" id="UP000559182">
    <property type="component" value="Unassembled WGS sequence"/>
</dbReference>
<dbReference type="AlphaFoldDB" id="A0A839NH00"/>
<dbReference type="RefSeq" id="WP_183322852.1">
    <property type="nucleotide sequence ID" value="NZ_JACHVQ010000005.1"/>
</dbReference>
<gene>
    <name evidence="2" type="ORF">FHU39_004447</name>
</gene>
<name>A0A839NH00_9MICO</name>
<feature type="transmembrane region" description="Helical" evidence="1">
    <location>
        <begin position="6"/>
        <end position="32"/>
    </location>
</feature>
<proteinExistence type="predicted"/>
<reference evidence="2 3" key="1">
    <citation type="submission" date="2020-08" db="EMBL/GenBank/DDBJ databases">
        <title>Sequencing the genomes of 1000 actinobacteria strains.</title>
        <authorList>
            <person name="Klenk H.-P."/>
        </authorList>
    </citation>
    <scope>NUCLEOTIDE SEQUENCE [LARGE SCALE GENOMIC DNA]</scope>
    <source>
        <strain evidence="2 3">DSM 105369</strain>
    </source>
</reference>
<organism evidence="2 3">
    <name type="scientific">Flexivirga oryzae</name>
    <dbReference type="NCBI Taxonomy" id="1794944"/>
    <lineage>
        <taxon>Bacteria</taxon>
        <taxon>Bacillati</taxon>
        <taxon>Actinomycetota</taxon>
        <taxon>Actinomycetes</taxon>
        <taxon>Micrococcales</taxon>
        <taxon>Dermacoccaceae</taxon>
        <taxon>Flexivirga</taxon>
    </lineage>
</organism>
<evidence type="ECO:0000313" key="3">
    <source>
        <dbReference type="Proteomes" id="UP000559182"/>
    </source>
</evidence>
<evidence type="ECO:0000256" key="1">
    <source>
        <dbReference type="SAM" id="Phobius"/>
    </source>
</evidence>
<keyword evidence="1" id="KW-0812">Transmembrane</keyword>
<evidence type="ECO:0000313" key="2">
    <source>
        <dbReference type="EMBL" id="MBB2894405.1"/>
    </source>
</evidence>
<dbReference type="EMBL" id="JACHVQ010000005">
    <property type="protein sequence ID" value="MBB2894405.1"/>
    <property type="molecule type" value="Genomic_DNA"/>
</dbReference>
<sequence length="156" mass="16252">MSSFGHGLLVTVLVLSTCVWVGGYVAIGVVARTATATMEPAARVAFFRSLGRTYLRIGTPALGIALISGAVVASSHAWDGAAITCLVVAIALVVLLAYAVQQARRMTRLRRSALDSDQNPADVDAIRRGQRSASILRAALGVLSLILVVLGCFMAG</sequence>
<feature type="transmembrane region" description="Helical" evidence="1">
    <location>
        <begin position="80"/>
        <end position="100"/>
    </location>
</feature>
<protein>
    <submittedName>
        <fullName evidence="2">Putative membrane protein</fullName>
    </submittedName>
</protein>
<keyword evidence="3" id="KW-1185">Reference proteome</keyword>
<comment type="caution">
    <text evidence="2">The sequence shown here is derived from an EMBL/GenBank/DDBJ whole genome shotgun (WGS) entry which is preliminary data.</text>
</comment>
<feature type="transmembrane region" description="Helical" evidence="1">
    <location>
        <begin position="53"/>
        <end position="74"/>
    </location>
</feature>
<keyword evidence="1" id="KW-1133">Transmembrane helix</keyword>
<feature type="transmembrane region" description="Helical" evidence="1">
    <location>
        <begin position="135"/>
        <end position="155"/>
    </location>
</feature>
<accession>A0A839NH00</accession>
<keyword evidence="1" id="KW-0472">Membrane</keyword>